<evidence type="ECO:0000256" key="3">
    <source>
        <dbReference type="ARBA" id="ARBA00022452"/>
    </source>
</evidence>
<dbReference type="AlphaFoldDB" id="A0A5C6LBV3"/>
<keyword evidence="10" id="KW-0675">Receptor</keyword>
<evidence type="ECO:0000256" key="7">
    <source>
        <dbReference type="ARBA" id="ARBA00023237"/>
    </source>
</evidence>
<proteinExistence type="inferred from homology"/>
<comment type="similarity">
    <text evidence="8">Belongs to the TonB-dependent receptor family.</text>
</comment>
<evidence type="ECO:0000256" key="4">
    <source>
        <dbReference type="ARBA" id="ARBA00022692"/>
    </source>
</evidence>
<dbReference type="PANTHER" id="PTHR30069:SF29">
    <property type="entry name" value="HEMOGLOBIN AND HEMOGLOBIN-HAPTOGLOBIN-BINDING PROTEIN 1-RELATED"/>
    <property type="match status" value="1"/>
</dbReference>
<evidence type="ECO:0000256" key="8">
    <source>
        <dbReference type="PROSITE-ProRule" id="PRU01360"/>
    </source>
</evidence>
<evidence type="ECO:0000256" key="6">
    <source>
        <dbReference type="ARBA" id="ARBA00023136"/>
    </source>
</evidence>
<keyword evidence="7 8" id="KW-0998">Cell outer membrane</keyword>
<accession>A0A5C6LBV3</accession>
<keyword evidence="6 8" id="KW-0472">Membrane</keyword>
<dbReference type="Pfam" id="PF13715">
    <property type="entry name" value="CarbopepD_reg_2"/>
    <property type="match status" value="1"/>
</dbReference>
<dbReference type="GO" id="GO:0015344">
    <property type="term" value="F:siderophore uptake transmembrane transporter activity"/>
    <property type="evidence" value="ECO:0007669"/>
    <property type="project" value="TreeGrafter"/>
</dbReference>
<dbReference type="InterPro" id="IPR012910">
    <property type="entry name" value="Plug_dom"/>
</dbReference>
<sequence>MGIGLVTAQTQKVTGVVISEEDGQPVVGASVLAKGTTVGVITDVDGKFTLSGIPSSAKTLQISYIGMQTAEVAIAPNIRVILKTDSKALDEVVVVAYGTQSARTVTASVSTVRADALKDVPSVSFDQMLQGRASGVSITTPSAGVGQAPIVRVRGVNSITSGTSPLYVVDGVPIESGNLSYLANANALADINPADIVSMDVLKDAAAAALYGSRAANGVILITTKQGQSGKVKVSYDGFVGFSNATDFYEMMNAQEYVDFKNLAVKNRYGTDELSLTTGYVSPYGNKAFNMMKDANGNYVDTDWKDAAFQNGLSQSHSVAVSGGSDKVRYYLSGNYTTQEGIVKGDKYDRLGVKANINVQATDWLKVGMNTNVTTGTTSYVDAARRGSNFAVGGFPRLALINAPNLPMYNEDGTPYYLAQGLGYGGNTVFSTFSNPAAILSLGNGLSSDVTRFIGVFYAEATPLKGLSLKTQYGVDYARIEEQRFWSPLHGDGVNSKGLANAYNTKNNRWTWTNTATYNFSLGQNNFNLLAGTEASERNNSRWTAQRKDLQDDKFVVFQGPFGSATAGGSLSNNTMVSYFGRINYDYASKYIVSLNYRRDGYSALSEKNRWGNFGGVSAAWRVSEEGFFKPLRNVVDDLKIKGSYGVVGNTDIYDYASKSFYSSYNYGINGTYGLAQIADPNLKWESSEKYSIGFNARLLDRISVDFDYYYTKSSDLILDVPQSPSKGIPGNIITTNAGKMKNSGIELTVSADVIRNSQFTWETSFNITTNKNKVISLADGVENILKGDNGGLEITNITVPGKSIGRLYLYPTAGVDPKSGRRVFITPEGDRTLLMFEKGGWFYEDGTEYAGEFEPVDCGNTLPTWYGGWTNNFKYKGFDLSLFFQFSGGNKIYNGTKASVSDMRYWNNSKDVYKKYWTPERTHAEYPMPIYGDNYSNGSALPISDLVEKGDYLRLKNVSLGYTFNTKNWSKAVGISALRLYVQAQNLFVITGYSGMDPETLTNVESATLSGGTDKNTLPQARTYTIGVNLTF</sequence>
<protein>
    <submittedName>
        <fullName evidence="10">TonB-dependent receptor</fullName>
    </submittedName>
</protein>
<evidence type="ECO:0000313" key="10">
    <source>
        <dbReference type="EMBL" id="TWV75389.1"/>
    </source>
</evidence>
<dbReference type="InterPro" id="IPR037066">
    <property type="entry name" value="Plug_dom_sf"/>
</dbReference>
<dbReference type="Gene3D" id="2.170.130.10">
    <property type="entry name" value="TonB-dependent receptor, plug domain"/>
    <property type="match status" value="1"/>
</dbReference>
<keyword evidence="2 8" id="KW-0813">Transport</keyword>
<dbReference type="PANTHER" id="PTHR30069">
    <property type="entry name" value="TONB-DEPENDENT OUTER MEMBRANE RECEPTOR"/>
    <property type="match status" value="1"/>
</dbReference>
<dbReference type="InterPro" id="IPR039426">
    <property type="entry name" value="TonB-dep_rcpt-like"/>
</dbReference>
<dbReference type="SUPFAM" id="SSF49464">
    <property type="entry name" value="Carboxypeptidase regulatory domain-like"/>
    <property type="match status" value="1"/>
</dbReference>
<dbReference type="Gene3D" id="2.40.170.20">
    <property type="entry name" value="TonB-dependent receptor, beta-barrel domain"/>
    <property type="match status" value="1"/>
</dbReference>
<evidence type="ECO:0000256" key="5">
    <source>
        <dbReference type="ARBA" id="ARBA00022729"/>
    </source>
</evidence>
<dbReference type="PROSITE" id="PS52016">
    <property type="entry name" value="TONB_DEPENDENT_REC_3"/>
    <property type="match status" value="1"/>
</dbReference>
<reference evidence="10 11" key="1">
    <citation type="submission" date="2019-08" db="EMBL/GenBank/DDBJ databases">
        <title>Genome sequencing of Bacteroides fragilis Sample_iSURF_9.</title>
        <authorList>
            <person name="Chandler J.E."/>
            <person name="Ruoff K.L."/>
            <person name="Price C.E."/>
            <person name="Valls R.A."/>
            <person name="O'Toole G.A."/>
        </authorList>
    </citation>
    <scope>NUCLEOTIDE SEQUENCE [LARGE SCALE GENOMIC DNA]</scope>
    <source>
        <strain evidence="10 11">CFPLTA004_1B</strain>
    </source>
</reference>
<evidence type="ECO:0000256" key="2">
    <source>
        <dbReference type="ARBA" id="ARBA00022448"/>
    </source>
</evidence>
<keyword evidence="4 8" id="KW-0812">Transmembrane</keyword>
<gene>
    <name evidence="10" type="ORF">FSA08_07955</name>
</gene>
<dbReference type="GO" id="GO:0044718">
    <property type="term" value="P:siderophore transmembrane transport"/>
    <property type="evidence" value="ECO:0007669"/>
    <property type="project" value="TreeGrafter"/>
</dbReference>
<organism evidence="10 11">
    <name type="scientific">Bacteroides fragilis</name>
    <dbReference type="NCBI Taxonomy" id="817"/>
    <lineage>
        <taxon>Bacteria</taxon>
        <taxon>Pseudomonadati</taxon>
        <taxon>Bacteroidota</taxon>
        <taxon>Bacteroidia</taxon>
        <taxon>Bacteroidales</taxon>
        <taxon>Bacteroidaceae</taxon>
        <taxon>Bacteroides</taxon>
    </lineage>
</organism>
<dbReference type="Pfam" id="PF07715">
    <property type="entry name" value="Plug"/>
    <property type="match status" value="1"/>
</dbReference>
<name>A0A5C6LBV3_BACFG</name>
<dbReference type="Proteomes" id="UP000318041">
    <property type="component" value="Unassembled WGS sequence"/>
</dbReference>
<dbReference type="Gene3D" id="2.60.40.1120">
    <property type="entry name" value="Carboxypeptidase-like, regulatory domain"/>
    <property type="match status" value="1"/>
</dbReference>
<evidence type="ECO:0000256" key="1">
    <source>
        <dbReference type="ARBA" id="ARBA00004571"/>
    </source>
</evidence>
<dbReference type="SUPFAM" id="SSF56935">
    <property type="entry name" value="Porins"/>
    <property type="match status" value="1"/>
</dbReference>
<dbReference type="InterPro" id="IPR008969">
    <property type="entry name" value="CarboxyPept-like_regulatory"/>
</dbReference>
<comment type="caution">
    <text evidence="10">The sequence shown here is derived from an EMBL/GenBank/DDBJ whole genome shotgun (WGS) entry which is preliminary data.</text>
</comment>
<dbReference type="InterPro" id="IPR023996">
    <property type="entry name" value="TonB-dep_OMP_SusC/RagA"/>
</dbReference>
<feature type="domain" description="TonB-dependent receptor plug" evidence="9">
    <location>
        <begin position="102"/>
        <end position="219"/>
    </location>
</feature>
<dbReference type="GO" id="GO:0009279">
    <property type="term" value="C:cell outer membrane"/>
    <property type="evidence" value="ECO:0007669"/>
    <property type="project" value="UniProtKB-SubCell"/>
</dbReference>
<dbReference type="EMBL" id="VOHY01000005">
    <property type="protein sequence ID" value="TWV75389.1"/>
    <property type="molecule type" value="Genomic_DNA"/>
</dbReference>
<keyword evidence="5" id="KW-0732">Signal</keyword>
<dbReference type="NCBIfam" id="TIGR04057">
    <property type="entry name" value="SusC_RagA_signa"/>
    <property type="match status" value="1"/>
</dbReference>
<dbReference type="NCBIfam" id="TIGR04056">
    <property type="entry name" value="OMP_RagA_SusC"/>
    <property type="match status" value="1"/>
</dbReference>
<comment type="subcellular location">
    <subcellularLocation>
        <location evidence="1 8">Cell outer membrane</location>
        <topology evidence="1 8">Multi-pass membrane protein</topology>
    </subcellularLocation>
</comment>
<keyword evidence="3 8" id="KW-1134">Transmembrane beta strand</keyword>
<dbReference type="InterPro" id="IPR036942">
    <property type="entry name" value="Beta-barrel_TonB_sf"/>
</dbReference>
<dbReference type="InterPro" id="IPR023997">
    <property type="entry name" value="TonB-dep_OMP_SusC/RagA_CS"/>
</dbReference>
<evidence type="ECO:0000313" key="11">
    <source>
        <dbReference type="Proteomes" id="UP000318041"/>
    </source>
</evidence>
<evidence type="ECO:0000259" key="9">
    <source>
        <dbReference type="Pfam" id="PF07715"/>
    </source>
</evidence>